<dbReference type="RefSeq" id="WP_142715422.1">
    <property type="nucleotide sequence ID" value="NZ_FXTH01000015.1"/>
</dbReference>
<organism evidence="1 2">
    <name type="scientific">Fodinibius sediminis</name>
    <dbReference type="NCBI Taxonomy" id="1214077"/>
    <lineage>
        <taxon>Bacteria</taxon>
        <taxon>Pseudomonadati</taxon>
        <taxon>Balneolota</taxon>
        <taxon>Balneolia</taxon>
        <taxon>Balneolales</taxon>
        <taxon>Balneolaceae</taxon>
        <taxon>Fodinibius</taxon>
    </lineage>
</organism>
<dbReference type="AlphaFoldDB" id="A0A521ECC7"/>
<evidence type="ECO:0000313" key="1">
    <source>
        <dbReference type="EMBL" id="SMO81588.1"/>
    </source>
</evidence>
<evidence type="ECO:0000313" key="2">
    <source>
        <dbReference type="Proteomes" id="UP000317593"/>
    </source>
</evidence>
<gene>
    <name evidence="1" type="ORF">SAMN06265218_1153</name>
</gene>
<sequence>MALLLDEDYEILESSGLEYEEEESKRYLILKNFPLKDGLYVHDGDPLTEVEVLVEIPPNYNTQGNNMFWTHPVLKRADGKAIPRASDVNGTDPRHYDGKEYCRWSRHWNKPKSWKPKEDNIQKIIDRITWALTKPDTNQ</sequence>
<accession>A0A521ECC7</accession>
<dbReference type="Proteomes" id="UP000317593">
    <property type="component" value="Unassembled WGS sequence"/>
</dbReference>
<reference evidence="1 2" key="1">
    <citation type="submission" date="2017-05" db="EMBL/GenBank/DDBJ databases">
        <authorList>
            <person name="Varghese N."/>
            <person name="Submissions S."/>
        </authorList>
    </citation>
    <scope>NUCLEOTIDE SEQUENCE [LARGE SCALE GENOMIC DNA]</scope>
    <source>
        <strain evidence="1 2">DSM 21194</strain>
    </source>
</reference>
<dbReference type="Pfam" id="PF14462">
    <property type="entry name" value="Prok-E2_E"/>
    <property type="match status" value="1"/>
</dbReference>
<dbReference type="EMBL" id="FXTH01000015">
    <property type="protein sequence ID" value="SMO81588.1"/>
    <property type="molecule type" value="Genomic_DNA"/>
</dbReference>
<protein>
    <submittedName>
        <fullName evidence="1">E2 family protein E</fullName>
    </submittedName>
</protein>
<proteinExistence type="predicted"/>
<dbReference type="OrthoDB" id="7445930at2"/>
<keyword evidence="2" id="KW-1185">Reference proteome</keyword>
<name>A0A521ECC7_9BACT</name>
<dbReference type="InterPro" id="IPR025701">
    <property type="entry name" value="UBQ-conjugat_E2_E"/>
</dbReference>